<dbReference type="GO" id="GO:0016887">
    <property type="term" value="F:ATP hydrolysis activity"/>
    <property type="evidence" value="ECO:0007669"/>
    <property type="project" value="InterPro"/>
</dbReference>
<accession>A0A6J2THZ5</accession>
<dbReference type="OrthoDB" id="8061355at2759"/>
<evidence type="ECO:0000313" key="7">
    <source>
        <dbReference type="Proteomes" id="UP000504634"/>
    </source>
</evidence>
<feature type="transmembrane region" description="Helical" evidence="5">
    <location>
        <begin position="157"/>
        <end position="179"/>
    </location>
</feature>
<dbReference type="RefSeq" id="XP_030375639.1">
    <property type="nucleotide sequence ID" value="XM_030519779.1"/>
</dbReference>
<evidence type="ECO:0000256" key="1">
    <source>
        <dbReference type="ARBA" id="ARBA00004141"/>
    </source>
</evidence>
<feature type="transmembrane region" description="Helical" evidence="5">
    <location>
        <begin position="226"/>
        <end position="247"/>
    </location>
</feature>
<keyword evidence="4 5" id="KW-0472">Membrane</keyword>
<dbReference type="InterPro" id="IPR027417">
    <property type="entry name" value="P-loop_NTPase"/>
</dbReference>
<reference evidence="8" key="1">
    <citation type="submission" date="2025-08" db="UniProtKB">
        <authorList>
            <consortium name="RefSeq"/>
        </authorList>
    </citation>
    <scope>IDENTIFICATION</scope>
    <source>
        <strain evidence="8">11010-0011.00</strain>
        <tissue evidence="8">Whole body</tissue>
    </source>
</reference>
<proteinExistence type="predicted"/>
<dbReference type="PROSITE" id="PS50893">
    <property type="entry name" value="ABC_TRANSPORTER_2"/>
    <property type="match status" value="1"/>
</dbReference>
<evidence type="ECO:0000256" key="3">
    <source>
        <dbReference type="ARBA" id="ARBA00022989"/>
    </source>
</evidence>
<dbReference type="AlphaFoldDB" id="A0A6J2THZ5"/>
<feature type="transmembrane region" description="Helical" evidence="5">
    <location>
        <begin position="296"/>
        <end position="317"/>
    </location>
</feature>
<organism evidence="7 8">
    <name type="scientific">Drosophila lebanonensis</name>
    <name type="common">Fruit fly</name>
    <name type="synonym">Scaptodrosophila lebanonensis</name>
    <dbReference type="NCBI Taxonomy" id="7225"/>
    <lineage>
        <taxon>Eukaryota</taxon>
        <taxon>Metazoa</taxon>
        <taxon>Ecdysozoa</taxon>
        <taxon>Arthropoda</taxon>
        <taxon>Hexapoda</taxon>
        <taxon>Insecta</taxon>
        <taxon>Pterygota</taxon>
        <taxon>Neoptera</taxon>
        <taxon>Endopterygota</taxon>
        <taxon>Diptera</taxon>
        <taxon>Brachycera</taxon>
        <taxon>Muscomorpha</taxon>
        <taxon>Ephydroidea</taxon>
        <taxon>Drosophilidae</taxon>
        <taxon>Scaptodrosophila</taxon>
    </lineage>
</organism>
<evidence type="ECO:0000256" key="4">
    <source>
        <dbReference type="ARBA" id="ARBA00023136"/>
    </source>
</evidence>
<dbReference type="InterPro" id="IPR026082">
    <property type="entry name" value="ABCA"/>
</dbReference>
<dbReference type="GO" id="GO:0005319">
    <property type="term" value="F:lipid transporter activity"/>
    <property type="evidence" value="ECO:0007669"/>
    <property type="project" value="TreeGrafter"/>
</dbReference>
<dbReference type="GO" id="GO:0140359">
    <property type="term" value="F:ABC-type transporter activity"/>
    <property type="evidence" value="ECO:0007669"/>
    <property type="project" value="InterPro"/>
</dbReference>
<protein>
    <submittedName>
        <fullName evidence="8">ATP-binding cassette sub-family A member 17-like</fullName>
    </submittedName>
</protein>
<evidence type="ECO:0000256" key="5">
    <source>
        <dbReference type="SAM" id="Phobius"/>
    </source>
</evidence>
<dbReference type="GeneID" id="115624928"/>
<evidence type="ECO:0000313" key="8">
    <source>
        <dbReference type="RefSeq" id="XP_030375639.1"/>
    </source>
</evidence>
<dbReference type="Pfam" id="PF12698">
    <property type="entry name" value="ABC2_membrane_3"/>
    <property type="match status" value="1"/>
</dbReference>
<feature type="transmembrane region" description="Helical" evidence="5">
    <location>
        <begin position="718"/>
        <end position="740"/>
    </location>
</feature>
<evidence type="ECO:0000259" key="6">
    <source>
        <dbReference type="PROSITE" id="PS50893"/>
    </source>
</evidence>
<dbReference type="Pfam" id="PF00005">
    <property type="entry name" value="ABC_tran"/>
    <property type="match status" value="1"/>
</dbReference>
<keyword evidence="7" id="KW-1185">Reference proteome</keyword>
<dbReference type="GO" id="GO:0016020">
    <property type="term" value="C:membrane"/>
    <property type="evidence" value="ECO:0007669"/>
    <property type="project" value="UniProtKB-SubCell"/>
</dbReference>
<dbReference type="InterPro" id="IPR003439">
    <property type="entry name" value="ABC_transporter-like_ATP-bd"/>
</dbReference>
<dbReference type="PANTHER" id="PTHR19229">
    <property type="entry name" value="ATP-BINDING CASSETTE TRANSPORTER SUBFAMILY A ABCA"/>
    <property type="match status" value="1"/>
</dbReference>
<dbReference type="InterPro" id="IPR013525">
    <property type="entry name" value="ABC2_TM"/>
</dbReference>
<gene>
    <name evidence="8" type="primary">LOC115624928</name>
</gene>
<dbReference type="CDD" id="cd03263">
    <property type="entry name" value="ABC_subfamily_A"/>
    <property type="match status" value="1"/>
</dbReference>
<dbReference type="Gene3D" id="3.40.50.300">
    <property type="entry name" value="P-loop containing nucleotide triphosphate hydrolases"/>
    <property type="match status" value="1"/>
</dbReference>
<keyword evidence="2 5" id="KW-0812">Transmembrane</keyword>
<name>A0A6J2THZ5_DROLE</name>
<dbReference type="SUPFAM" id="SSF52540">
    <property type="entry name" value="P-loop containing nucleoside triphosphate hydrolases"/>
    <property type="match status" value="1"/>
</dbReference>
<feature type="transmembrane region" description="Helical" evidence="5">
    <location>
        <begin position="199"/>
        <end position="219"/>
    </location>
</feature>
<dbReference type="GO" id="GO:0005524">
    <property type="term" value="F:ATP binding"/>
    <property type="evidence" value="ECO:0007669"/>
    <property type="project" value="InterPro"/>
</dbReference>
<comment type="subcellular location">
    <subcellularLocation>
        <location evidence="1">Membrane</location>
        <topology evidence="1">Multi-pass membrane protein</topology>
    </subcellularLocation>
</comment>
<feature type="domain" description="ABC transporter" evidence="6">
    <location>
        <begin position="362"/>
        <end position="591"/>
    </location>
</feature>
<feature type="transmembrane region" description="Helical" evidence="5">
    <location>
        <begin position="118"/>
        <end position="136"/>
    </location>
</feature>
<sequence length="820" mass="94557">MLLVIPADSEERLADMLKDGNYLGGIVSKGETFTIRFPSVLRTAPLDLWKTSQLQVDSDKSDLVYVKEGFLQVMYATIFATEPMKIYIPSQPFNSDSDYQNKLQKMIRDPLKAARENILPLYFSTLYMYPFIRLVMHMEREKNLQLRDLMSISRASAFVQYISWFLSSFILLGFINWMTIFILKAPLCDNGNILNCSSFTALFLFFTVWAISGICFCFFTYVLFQTLILGCFFLAYFCLISYVLYLYVDVTSFPLRALLSLNFQFGFLTGIKQILRYEDVDCTGLQWEHYTKSDRTSFFFGIIPIMMIVGAFILLMLCCVFEECCPGRYGVSTFKRHSRFSKNDSIAYMRARTSNIINPAVVQTIMLRKSQHNKVPLRNFSMNMYDDQITVILGLSNSGKSAVINSISGSIPPDTGSVRIDNKDMFSNRSSTRKSLGLSPQHDALFDSLTVSQHMDFFATLRNIRRGAKWQAIERYLKALELWNYRNIKSRNLSPVHKRLLSVACAFCGNPRIILLDEPSERMEPCERRLLWNLLQMEKQCRTIIVTTYQIEEADFLGDRISILCDGQLIFNGTSTFLKNVYGSGYQLVCPQGEICQEPQITLLVMKYIPETRLSPEKIYEVSYNIPQENNLAIVPLLKELESTSNYLNMGAIGIGTTPTLEKFVNATLPQYNNCTVKCDYSCNLPKPDECLLRGGRLLMNQWKAMLSKKAYHMKYNWFLFFPLFFLLLFSFAAAHKYFFPKPVPLSYYKDNKQGRLISQKPLKLNENPYKSMCKIALVKDEEQKSTKASIYEEKYKSLKEIGCTVEKIKKDDFETKQKL</sequence>
<evidence type="ECO:0000256" key="2">
    <source>
        <dbReference type="ARBA" id="ARBA00022692"/>
    </source>
</evidence>
<dbReference type="Proteomes" id="UP000504634">
    <property type="component" value="Unplaced"/>
</dbReference>
<dbReference type="PANTHER" id="PTHR19229:SF250">
    <property type="entry name" value="ABC TRANSPORTER DOMAIN-CONTAINING PROTEIN-RELATED"/>
    <property type="match status" value="1"/>
</dbReference>
<keyword evidence="3 5" id="KW-1133">Transmembrane helix</keyword>